<dbReference type="GO" id="GO:0031146">
    <property type="term" value="P:SCF-dependent proteasomal ubiquitin-dependent protein catabolic process"/>
    <property type="evidence" value="ECO:0007669"/>
    <property type="project" value="TreeGrafter"/>
</dbReference>
<dbReference type="PANTHER" id="PTHR12874:SF9">
    <property type="entry name" value="F-BOX ONLY PROTEIN 48"/>
    <property type="match status" value="1"/>
</dbReference>
<accession>A0A1Y2HGQ9</accession>
<dbReference type="EMBL" id="MCFL01000033">
    <property type="protein sequence ID" value="ORZ33790.1"/>
    <property type="molecule type" value="Genomic_DNA"/>
</dbReference>
<feature type="domain" description="F-box" evidence="1">
    <location>
        <begin position="18"/>
        <end position="66"/>
    </location>
</feature>
<dbReference type="PROSITE" id="PS50181">
    <property type="entry name" value="FBOX"/>
    <property type="match status" value="1"/>
</dbReference>
<evidence type="ECO:0000313" key="2">
    <source>
        <dbReference type="EMBL" id="ORZ33790.1"/>
    </source>
</evidence>
<keyword evidence="3" id="KW-1185">Reference proteome</keyword>
<evidence type="ECO:0000313" key="3">
    <source>
        <dbReference type="Proteomes" id="UP000193411"/>
    </source>
</evidence>
<name>A0A1Y2HGQ9_9FUNG</name>
<dbReference type="PANTHER" id="PTHR12874">
    <property type="entry name" value="F-BOX ONLY PROTEIN 48-RELATED"/>
    <property type="match status" value="1"/>
</dbReference>
<protein>
    <recommendedName>
        <fullName evidence="1">F-box domain-containing protein</fullName>
    </recommendedName>
</protein>
<sequence length="1218" mass="136528">MPIMSIMSLTNATAPAAARGVQSLPPELLLEVMSLLDLNSVAKLACTCRSFANRALLSKHSDYALVLALFTRNVKLFCDILAREYPRTFLPRPQVDCETFPHVSLFQTVRACVWILAAHLNESAPHFWAPLSAVARALTCSSSFALRLVTTAVTRHHAAGLSAFANFHLSTQYCCSMLLNDHPWLDFGQPIPAIATAPPHIRSQLQLALFKLAHPICSRVHSSRNMALAPSDKTCAFHKLASSNDLSVIVPGLLFLDETTALDQVWFDHFDSGNGRSAVPAIACLVSELVRHGHKDLFDLLMRFWVLVIAGGIEGYLGGQEPVFPCTIGSNARSPGQNTFMPLERPTVHFCGRWFEDCYDQISAQLSLHGIPDAQVNQLYRHFQKHVCSINLHWILGADMSYLWANPQVLDAWIEWLLTHTLVSVPTALLLAYHLPTLIVHVQPSTLLLILDRVPLRSHLGSPVSQRPTPTTFSGTVQPIVSPYPLIHTMVAAHKQSLQVTFDRDAKTHPSWITRSDAQYWSCHLPLVEAKHYMTLWAWGFARATSGPVPDWEPISDLPFVLIVDTLIHRGWFVDSALLSLPLELLDLIVPHLDLKSLAHFACTCRFLAEYPHVLQQPDYALLTALSRKDLPRFRTLIAQNKYRDLAQGLLSNGTSFSRRGQVLVACIWILVAHLNESSLQFWIPLSHLLCVHTRFLDGEFFTRLATVVVHRHHAVGLRAFAKWMWQNNRRHLEISGIGEILLRLSNSTTRPALPSHVKADMQLALFRLAQTSCLSHSHHERHVPTCALHLLAATEDLGVIIQGLLFLQQQQQISEKVFWFKHAVTDDDQAVPAIHCLLAELLSRGRYDLFQDLLDIWMLVLARGSSNKRTIRDLVHQANGAGYEESDSDSDDDWELNAWIRSCDLDRIEIPKIQLGGTPMYDYRSSVVSRLAIHGVSEKQANGVFQLFKRYVCPLELDWILDSDYFWSVPRVLDGWIKWLLTHLQFTVAKTGVISRSFPEIAQHLSHDSIALILERVPIRSLIVDPDSPGDNLTSLSASQLYDPWVYPCSISSNAALAHANKVRIALDSDIRSFPVRVSIPEPAYWTSTLAIFVRKCPQQLAPICRYTLACMRNPDVIPANTIDFATIMDAMIQGGQFVDALAALQEVQDFEVPATGGHGWRLSREKCALLQAGGVGRPKGMKEWLAFVHDHKLVEEPEAKSFLLLLDEFGLQRPGL</sequence>
<dbReference type="InterPro" id="IPR001810">
    <property type="entry name" value="F-box_dom"/>
</dbReference>
<comment type="caution">
    <text evidence="2">The sequence shown here is derived from an EMBL/GenBank/DDBJ whole genome shotgun (WGS) entry which is preliminary data.</text>
</comment>
<dbReference type="GO" id="GO:0005737">
    <property type="term" value="C:cytoplasm"/>
    <property type="evidence" value="ECO:0007669"/>
    <property type="project" value="TreeGrafter"/>
</dbReference>
<gene>
    <name evidence="2" type="ORF">BCR44DRAFT_28076</name>
</gene>
<dbReference type="InterPro" id="IPR036047">
    <property type="entry name" value="F-box-like_dom_sf"/>
</dbReference>
<dbReference type="SMART" id="SM00256">
    <property type="entry name" value="FBOX"/>
    <property type="match status" value="2"/>
</dbReference>
<dbReference type="SUPFAM" id="SSF81383">
    <property type="entry name" value="F-box domain"/>
    <property type="match status" value="2"/>
</dbReference>
<dbReference type="Gene3D" id="1.20.1280.50">
    <property type="match status" value="1"/>
</dbReference>
<dbReference type="GO" id="GO:0019005">
    <property type="term" value="C:SCF ubiquitin ligase complex"/>
    <property type="evidence" value="ECO:0007669"/>
    <property type="project" value="TreeGrafter"/>
</dbReference>
<dbReference type="Pfam" id="PF12937">
    <property type="entry name" value="F-box-like"/>
    <property type="match status" value="1"/>
</dbReference>
<proteinExistence type="predicted"/>
<reference evidence="2 3" key="1">
    <citation type="submission" date="2016-07" db="EMBL/GenBank/DDBJ databases">
        <title>Pervasive Adenine N6-methylation of Active Genes in Fungi.</title>
        <authorList>
            <consortium name="DOE Joint Genome Institute"/>
            <person name="Mondo S.J."/>
            <person name="Dannebaum R.O."/>
            <person name="Kuo R.C."/>
            <person name="Labutti K."/>
            <person name="Haridas S."/>
            <person name="Kuo A."/>
            <person name="Salamov A."/>
            <person name="Ahrendt S.R."/>
            <person name="Lipzen A."/>
            <person name="Sullivan W."/>
            <person name="Andreopoulos W.B."/>
            <person name="Clum A."/>
            <person name="Lindquist E."/>
            <person name="Daum C."/>
            <person name="Ramamoorthy G.K."/>
            <person name="Gryganskyi A."/>
            <person name="Culley D."/>
            <person name="Magnuson J.K."/>
            <person name="James T.Y."/>
            <person name="O'Malley M.A."/>
            <person name="Stajich J.E."/>
            <person name="Spatafora J.W."/>
            <person name="Visel A."/>
            <person name="Grigoriev I.V."/>
        </authorList>
    </citation>
    <scope>NUCLEOTIDE SEQUENCE [LARGE SCALE GENOMIC DNA]</scope>
    <source>
        <strain evidence="2 3">PL171</strain>
    </source>
</reference>
<evidence type="ECO:0000259" key="1">
    <source>
        <dbReference type="PROSITE" id="PS50181"/>
    </source>
</evidence>
<dbReference type="Pfam" id="PF00646">
    <property type="entry name" value="F-box"/>
    <property type="match status" value="1"/>
</dbReference>
<dbReference type="Proteomes" id="UP000193411">
    <property type="component" value="Unassembled WGS sequence"/>
</dbReference>
<organism evidence="2 3">
    <name type="scientific">Catenaria anguillulae PL171</name>
    <dbReference type="NCBI Taxonomy" id="765915"/>
    <lineage>
        <taxon>Eukaryota</taxon>
        <taxon>Fungi</taxon>
        <taxon>Fungi incertae sedis</taxon>
        <taxon>Blastocladiomycota</taxon>
        <taxon>Blastocladiomycetes</taxon>
        <taxon>Blastocladiales</taxon>
        <taxon>Catenariaceae</taxon>
        <taxon>Catenaria</taxon>
    </lineage>
</organism>
<dbReference type="AlphaFoldDB" id="A0A1Y2HGQ9"/>